<comment type="caution">
    <text evidence="1">The sequence shown here is derived from an EMBL/GenBank/DDBJ whole genome shotgun (WGS) entry which is preliminary data.</text>
</comment>
<accession>A0A7C7D7Z6</accession>
<organism evidence="1 2">
    <name type="scientific">Desulfitobacterium dehalogenans</name>
    <dbReference type="NCBI Taxonomy" id="36854"/>
    <lineage>
        <taxon>Bacteria</taxon>
        <taxon>Bacillati</taxon>
        <taxon>Bacillota</taxon>
        <taxon>Clostridia</taxon>
        <taxon>Eubacteriales</taxon>
        <taxon>Desulfitobacteriaceae</taxon>
        <taxon>Desulfitobacterium</taxon>
    </lineage>
</organism>
<evidence type="ECO:0000313" key="1">
    <source>
        <dbReference type="EMBL" id="HHY28453.1"/>
    </source>
</evidence>
<proteinExistence type="predicted"/>
<protein>
    <submittedName>
        <fullName evidence="1">DUF3168 domain-containing protein</fullName>
    </submittedName>
</protein>
<dbReference type="InterPro" id="IPR021508">
    <property type="entry name" value="Gp17-like"/>
</dbReference>
<dbReference type="Proteomes" id="UP000553059">
    <property type="component" value="Unassembled WGS sequence"/>
</dbReference>
<reference evidence="1 2" key="1">
    <citation type="journal article" date="2020" name="Biotechnol. Biofuels">
        <title>New insights from the biogas microbiome by comprehensive genome-resolved metagenomics of nearly 1600 species originating from multiple anaerobic digesters.</title>
        <authorList>
            <person name="Campanaro S."/>
            <person name="Treu L."/>
            <person name="Rodriguez-R L.M."/>
            <person name="Kovalovszki A."/>
            <person name="Ziels R.M."/>
            <person name="Maus I."/>
            <person name="Zhu X."/>
            <person name="Kougias P.G."/>
            <person name="Basile A."/>
            <person name="Luo G."/>
            <person name="Schluter A."/>
            <person name="Konstantinidis K.T."/>
            <person name="Angelidaki I."/>
        </authorList>
    </citation>
    <scope>NUCLEOTIDE SEQUENCE [LARGE SCALE GENOMIC DNA]</scope>
    <source>
        <strain evidence="1">AS05jafATM_4</strain>
    </source>
</reference>
<dbReference type="Pfam" id="PF11367">
    <property type="entry name" value="Tail_completion_gp17"/>
    <property type="match status" value="1"/>
</dbReference>
<dbReference type="AlphaFoldDB" id="A0A7C7D7Z6"/>
<evidence type="ECO:0000313" key="2">
    <source>
        <dbReference type="Proteomes" id="UP000553059"/>
    </source>
</evidence>
<gene>
    <name evidence="1" type="ORF">GX523_17265</name>
</gene>
<name>A0A7C7D7Z6_9FIRM</name>
<dbReference type="EMBL" id="DUTF01000365">
    <property type="protein sequence ID" value="HHY28453.1"/>
    <property type="molecule type" value="Genomic_DNA"/>
</dbReference>
<sequence>MEQVLRYELVSAIPELRGQIYPTNAPEIATKPYLVYARINTDRTKTLDGYTDKQALTYMFSVMATKYADMKALSDQVEKLLLSFPGKSIGTEGGFFIEDLKINNISETYEFELRVNRGIIDFTIYF</sequence>